<keyword evidence="4" id="KW-0325">Glycoprotein</keyword>
<sequence>MTLLAESSERTMATTIFISHFTPITLLYFLLLTTSHIPILAINITHLLSSYPELSDFTNLLSTTAVAADLTDRSSVTLLVVPNTFLRNSDVINNHSPSSTATNLGDVIRYHVLLEYFSWPDFHLIPPTGKLVTTLFQTTGRAPNNFGSVNITRDPTSDAITIHSSNSNATIINLVKTLPYNISIFTVNSVLVPNGFNLMASETRPPLGLNITKTLIDGHNFNVAASMLMASGVEEEFENDEGGAGITLFVPTDQAFTDLSSSMMFQSLPAEKKADVLRFHVLHSYYPLGSLQSIVNPVQPTLATEQNGAGSFTLNISRVNGSLSIQTGIVKASVTRTVFDQNPVAIFGVSSVLLPKEIFANNPIEVNKPSLADPPEIYLSPVNSPDIDGSANHLSSPPGLEDKTTSSVNKESAVRIVLGLLCIGFYLLVIN</sequence>
<dbReference type="EMBL" id="JAJAGQ010000018">
    <property type="protein sequence ID" value="KAJ8536464.1"/>
    <property type="molecule type" value="Genomic_DNA"/>
</dbReference>
<evidence type="ECO:0000256" key="6">
    <source>
        <dbReference type="ARBA" id="ARBA00023136"/>
    </source>
</evidence>
<dbReference type="Pfam" id="PF02469">
    <property type="entry name" value="Fasciclin"/>
    <property type="match status" value="1"/>
</dbReference>
<dbReference type="InterPro" id="IPR000782">
    <property type="entry name" value="FAS1_domain"/>
</dbReference>
<dbReference type="GO" id="GO:0009825">
    <property type="term" value="P:multidimensional cell growth"/>
    <property type="evidence" value="ECO:0007669"/>
    <property type="project" value="TreeGrafter"/>
</dbReference>
<comment type="caution">
    <text evidence="10">The sequence shown here is derived from an EMBL/GenBank/DDBJ whole genome shotgun (WGS) entry which is preliminary data.</text>
</comment>
<keyword evidence="5" id="KW-0732">Signal</keyword>
<keyword evidence="6 8" id="KW-0472">Membrane</keyword>
<keyword evidence="8" id="KW-1133">Transmembrane helix</keyword>
<dbReference type="OrthoDB" id="286301at2759"/>
<dbReference type="PANTHER" id="PTHR32382">
    <property type="entry name" value="FASCICLIN-LIKE ARABINOGALACTAN PROTEIN"/>
    <property type="match status" value="1"/>
</dbReference>
<evidence type="ECO:0000256" key="4">
    <source>
        <dbReference type="ARBA" id="ARBA00022622"/>
    </source>
</evidence>
<evidence type="ECO:0000256" key="7">
    <source>
        <dbReference type="ARBA" id="ARBA00023288"/>
    </source>
</evidence>
<dbReference type="FunFam" id="2.30.180.10:FF:000022">
    <property type="entry name" value="fasciclin-like arabinogalactan protein 4"/>
    <property type="match status" value="1"/>
</dbReference>
<feature type="domain" description="FAS1" evidence="9">
    <location>
        <begin position="41"/>
        <end position="191"/>
    </location>
</feature>
<keyword evidence="4" id="KW-0336">GPI-anchor</keyword>
<feature type="transmembrane region" description="Helical" evidence="8">
    <location>
        <begin position="12"/>
        <end position="31"/>
    </location>
</feature>
<evidence type="ECO:0000256" key="2">
    <source>
        <dbReference type="ARBA" id="ARBA00007843"/>
    </source>
</evidence>
<dbReference type="InterPro" id="IPR033254">
    <property type="entry name" value="Plant_FLA"/>
</dbReference>
<protein>
    <recommendedName>
        <fullName evidence="9">FAS1 domain-containing protein</fullName>
    </recommendedName>
</protein>
<organism evidence="10 11">
    <name type="scientific">Anisodus acutangulus</name>
    <dbReference type="NCBI Taxonomy" id="402998"/>
    <lineage>
        <taxon>Eukaryota</taxon>
        <taxon>Viridiplantae</taxon>
        <taxon>Streptophyta</taxon>
        <taxon>Embryophyta</taxon>
        <taxon>Tracheophyta</taxon>
        <taxon>Spermatophyta</taxon>
        <taxon>Magnoliopsida</taxon>
        <taxon>eudicotyledons</taxon>
        <taxon>Gunneridae</taxon>
        <taxon>Pentapetalae</taxon>
        <taxon>asterids</taxon>
        <taxon>lamiids</taxon>
        <taxon>Solanales</taxon>
        <taxon>Solanaceae</taxon>
        <taxon>Solanoideae</taxon>
        <taxon>Hyoscyameae</taxon>
        <taxon>Anisodus</taxon>
    </lineage>
</organism>
<keyword evidence="3" id="KW-1003">Cell membrane</keyword>
<dbReference type="PANTHER" id="PTHR32382:SF0">
    <property type="entry name" value="FASCICLIN-LIKE ARABINOGALACTAN PROTEIN 4"/>
    <property type="match status" value="1"/>
</dbReference>
<reference evidence="11" key="1">
    <citation type="journal article" date="2023" name="Proc. Natl. Acad. Sci. U.S.A.">
        <title>Genomic and structural basis for evolution of tropane alkaloid biosynthesis.</title>
        <authorList>
            <person name="Wanga Y.-J."/>
            <person name="Taina T."/>
            <person name="Yua J.-Y."/>
            <person name="Lia J."/>
            <person name="Xua B."/>
            <person name="Chenc J."/>
            <person name="D'Auriad J.C."/>
            <person name="Huanga J.-P."/>
            <person name="Huanga S.-X."/>
        </authorList>
    </citation>
    <scope>NUCLEOTIDE SEQUENCE [LARGE SCALE GENOMIC DNA]</scope>
    <source>
        <strain evidence="11">cv. KIB-2019</strain>
    </source>
</reference>
<feature type="domain" description="FAS1" evidence="9">
    <location>
        <begin position="208"/>
        <end position="353"/>
    </location>
</feature>
<dbReference type="Gene3D" id="2.30.180.10">
    <property type="entry name" value="FAS1 domain"/>
    <property type="match status" value="2"/>
</dbReference>
<dbReference type="GO" id="GO:0048354">
    <property type="term" value="P:mucilage biosynthetic process involved in seed coat development"/>
    <property type="evidence" value="ECO:0007669"/>
    <property type="project" value="TreeGrafter"/>
</dbReference>
<dbReference type="FunFam" id="2.30.180.10:FF:000013">
    <property type="entry name" value="Fasciclin-like arabinogalactan protein 4"/>
    <property type="match status" value="1"/>
</dbReference>
<dbReference type="GO" id="GO:0009738">
    <property type="term" value="P:abscisic acid-activated signaling pathway"/>
    <property type="evidence" value="ECO:0007669"/>
    <property type="project" value="TreeGrafter"/>
</dbReference>
<dbReference type="InterPro" id="IPR036378">
    <property type="entry name" value="FAS1_dom_sf"/>
</dbReference>
<comment type="subcellular location">
    <subcellularLocation>
        <location evidence="1">Cell membrane</location>
        <topology evidence="1">Lipid-anchor</topology>
        <topology evidence="1">GPI-anchor</topology>
    </subcellularLocation>
</comment>
<keyword evidence="7" id="KW-0449">Lipoprotein</keyword>
<keyword evidence="8" id="KW-0812">Transmembrane</keyword>
<dbReference type="SUPFAM" id="SSF82153">
    <property type="entry name" value="FAS1 domain"/>
    <property type="match status" value="2"/>
</dbReference>
<comment type="similarity">
    <text evidence="2">Belongs to the fasciclin-like AGP family.</text>
</comment>
<dbReference type="GO" id="GO:0005886">
    <property type="term" value="C:plasma membrane"/>
    <property type="evidence" value="ECO:0007669"/>
    <property type="project" value="UniProtKB-SubCell"/>
</dbReference>
<gene>
    <name evidence="10" type="ORF">K7X08_034865</name>
</gene>
<accession>A0A9Q1LK19</accession>
<evidence type="ECO:0000256" key="5">
    <source>
        <dbReference type="ARBA" id="ARBA00022729"/>
    </source>
</evidence>
<proteinExistence type="inferred from homology"/>
<dbReference type="AlphaFoldDB" id="A0A9Q1LK19"/>
<feature type="transmembrane region" description="Helical" evidence="8">
    <location>
        <begin position="412"/>
        <end position="430"/>
    </location>
</feature>
<evidence type="ECO:0000256" key="3">
    <source>
        <dbReference type="ARBA" id="ARBA00022475"/>
    </source>
</evidence>
<dbReference type="SMART" id="SM00554">
    <property type="entry name" value="FAS1"/>
    <property type="match status" value="1"/>
</dbReference>
<evidence type="ECO:0000256" key="1">
    <source>
        <dbReference type="ARBA" id="ARBA00004609"/>
    </source>
</evidence>
<evidence type="ECO:0000256" key="8">
    <source>
        <dbReference type="SAM" id="Phobius"/>
    </source>
</evidence>
<evidence type="ECO:0000259" key="9">
    <source>
        <dbReference type="PROSITE" id="PS50213"/>
    </source>
</evidence>
<evidence type="ECO:0000313" key="11">
    <source>
        <dbReference type="Proteomes" id="UP001152561"/>
    </source>
</evidence>
<dbReference type="PROSITE" id="PS50213">
    <property type="entry name" value="FAS1"/>
    <property type="match status" value="2"/>
</dbReference>
<name>A0A9Q1LK19_9SOLA</name>
<dbReference type="Proteomes" id="UP001152561">
    <property type="component" value="Unassembled WGS sequence"/>
</dbReference>
<evidence type="ECO:0000313" key="10">
    <source>
        <dbReference type="EMBL" id="KAJ8536464.1"/>
    </source>
</evidence>
<keyword evidence="11" id="KW-1185">Reference proteome</keyword>
<dbReference type="GO" id="GO:0098552">
    <property type="term" value="C:side of membrane"/>
    <property type="evidence" value="ECO:0007669"/>
    <property type="project" value="UniProtKB-KW"/>
</dbReference>